<proteinExistence type="predicted"/>
<dbReference type="Proteomes" id="UP000789595">
    <property type="component" value="Unassembled WGS sequence"/>
</dbReference>
<accession>A0A8J2WH17</accession>
<dbReference type="SUPFAM" id="SSF103481">
    <property type="entry name" value="Multidrug resistance efflux transporter EmrE"/>
    <property type="match status" value="1"/>
</dbReference>
<evidence type="ECO:0000256" key="2">
    <source>
        <dbReference type="SAM" id="Phobius"/>
    </source>
</evidence>
<dbReference type="Pfam" id="PF16913">
    <property type="entry name" value="PUNUT"/>
    <property type="match status" value="1"/>
</dbReference>
<keyword evidence="2" id="KW-0812">Transmembrane</keyword>
<keyword evidence="2" id="KW-0472">Membrane</keyword>
<keyword evidence="2" id="KW-1133">Transmembrane helix</keyword>
<comment type="caution">
    <text evidence="3">The sequence shown here is derived from an EMBL/GenBank/DDBJ whole genome shotgun (WGS) entry which is preliminary data.</text>
</comment>
<feature type="transmembrane region" description="Helical" evidence="2">
    <location>
        <begin position="196"/>
        <end position="215"/>
    </location>
</feature>
<feature type="transmembrane region" description="Helical" evidence="2">
    <location>
        <begin position="377"/>
        <end position="395"/>
    </location>
</feature>
<evidence type="ECO:0000313" key="4">
    <source>
        <dbReference type="Proteomes" id="UP000789595"/>
    </source>
</evidence>
<evidence type="ECO:0008006" key="5">
    <source>
        <dbReference type="Google" id="ProtNLM"/>
    </source>
</evidence>
<dbReference type="InterPro" id="IPR037185">
    <property type="entry name" value="EmrE-like"/>
</dbReference>
<evidence type="ECO:0000313" key="3">
    <source>
        <dbReference type="EMBL" id="CAH0368145.1"/>
    </source>
</evidence>
<dbReference type="PANTHER" id="PTHR13146:SF6">
    <property type="entry name" value="THH1_TOM1_TOM3 DOMAIN-CONTAINING PROTEIN"/>
    <property type="match status" value="1"/>
</dbReference>
<feature type="transmembrane region" description="Helical" evidence="2">
    <location>
        <begin position="91"/>
        <end position="111"/>
    </location>
</feature>
<keyword evidence="4" id="KW-1185">Reference proteome</keyword>
<protein>
    <recommendedName>
        <fullName evidence="5">EamA domain-containing protein</fullName>
    </recommendedName>
</protein>
<organism evidence="3 4">
    <name type="scientific">Pelagomonas calceolata</name>
    <dbReference type="NCBI Taxonomy" id="35677"/>
    <lineage>
        <taxon>Eukaryota</taxon>
        <taxon>Sar</taxon>
        <taxon>Stramenopiles</taxon>
        <taxon>Ochrophyta</taxon>
        <taxon>Pelagophyceae</taxon>
        <taxon>Pelagomonadales</taxon>
        <taxon>Pelagomonadaceae</taxon>
        <taxon>Pelagomonas</taxon>
    </lineage>
</organism>
<name>A0A8J2WH17_9STRA</name>
<dbReference type="EMBL" id="CAKKNE010000002">
    <property type="protein sequence ID" value="CAH0368145.1"/>
    <property type="molecule type" value="Genomic_DNA"/>
</dbReference>
<feature type="transmembrane region" description="Helical" evidence="2">
    <location>
        <begin position="260"/>
        <end position="282"/>
    </location>
</feature>
<dbReference type="AlphaFoldDB" id="A0A8J2WH17"/>
<feature type="transmembrane region" description="Helical" evidence="2">
    <location>
        <begin position="227"/>
        <end position="248"/>
    </location>
</feature>
<feature type="compositionally biased region" description="Acidic residues" evidence="1">
    <location>
        <begin position="1"/>
        <end position="11"/>
    </location>
</feature>
<evidence type="ECO:0000256" key="1">
    <source>
        <dbReference type="SAM" id="MobiDB-lite"/>
    </source>
</evidence>
<feature type="transmembrane region" description="Helical" evidence="2">
    <location>
        <begin position="345"/>
        <end position="365"/>
    </location>
</feature>
<dbReference type="PANTHER" id="PTHR13146">
    <property type="match status" value="1"/>
</dbReference>
<dbReference type="GO" id="GO:0016020">
    <property type="term" value="C:membrane"/>
    <property type="evidence" value="ECO:0007669"/>
    <property type="project" value="TreeGrafter"/>
</dbReference>
<reference evidence="3" key="1">
    <citation type="submission" date="2021-11" db="EMBL/GenBank/DDBJ databases">
        <authorList>
            <consortium name="Genoscope - CEA"/>
            <person name="William W."/>
        </authorList>
    </citation>
    <scope>NUCLEOTIDE SEQUENCE</scope>
</reference>
<sequence length="420" mass="45668">MEGILIEEDDSRSDSEAPRTPKTLCCGACTEDSEEELGCVAGPLLLSVLIVVCGTASTITSKLQYEVRSRGFEHCHYDDRITRRCPFTKPYFQTLVMKVAMSTCLLIAWVARRCRRKPTGELAEALLANEAPRQTPDRSAILAVAAPAFTDLLQTALAQAGLLFVSSSTYQMTRGSVVVFTCILSVRWLKQKLRPHHYVAVAVVCAAVALVGVAGRFGEKGHTSLGSYVLGLGLIVVGQAVGALQFCLEEHLMVERGLSPVVLVGWEGLWGVLYFVALAPVLSLTPDSDVAAAALWHEDFAETFDQLAHSGDLIALTLASALALLLYNLVGNMVTKQLSAVMRSILESCRTLGVWLTSLVLYYAFHDASAGERWTGWSFLELLGFALLVYGTLAYKELVPVPLPRPASPLPIDRQRSHTI</sequence>
<feature type="transmembrane region" description="Helical" evidence="2">
    <location>
        <begin position="313"/>
        <end position="333"/>
    </location>
</feature>
<dbReference type="OrthoDB" id="29773at2759"/>
<feature type="region of interest" description="Disordered" evidence="1">
    <location>
        <begin position="1"/>
        <end position="21"/>
    </location>
</feature>
<gene>
    <name evidence="3" type="ORF">PECAL_2P11950</name>
</gene>